<evidence type="ECO:0000313" key="4">
    <source>
        <dbReference type="Proteomes" id="UP001589813"/>
    </source>
</evidence>
<dbReference type="EMBL" id="JBHLXP010000003">
    <property type="protein sequence ID" value="MFC0049395.1"/>
    <property type="molecule type" value="Genomic_DNA"/>
</dbReference>
<comment type="caution">
    <text evidence="3">The sequence shown here is derived from an EMBL/GenBank/DDBJ whole genome shotgun (WGS) entry which is preliminary data.</text>
</comment>
<evidence type="ECO:0000259" key="2">
    <source>
        <dbReference type="Pfam" id="PF00497"/>
    </source>
</evidence>
<feature type="signal peptide" evidence="1">
    <location>
        <begin position="1"/>
        <end position="21"/>
    </location>
</feature>
<protein>
    <submittedName>
        <fullName evidence="3">Substrate-binding periplasmic protein</fullName>
    </submittedName>
</protein>
<dbReference type="Gene3D" id="3.40.190.10">
    <property type="entry name" value="Periplasmic binding protein-like II"/>
    <property type="match status" value="2"/>
</dbReference>
<accession>A0ABV6BEW4</accession>
<reference evidence="3 4" key="1">
    <citation type="submission" date="2024-09" db="EMBL/GenBank/DDBJ databases">
        <authorList>
            <person name="Sun Q."/>
            <person name="Mori K."/>
        </authorList>
    </citation>
    <scope>NUCLEOTIDE SEQUENCE [LARGE SCALE GENOMIC DNA]</scope>
    <source>
        <strain evidence="3 4">KCTC 23315</strain>
    </source>
</reference>
<keyword evidence="1" id="KW-0732">Signal</keyword>
<feature type="chain" id="PRO_5047498957" evidence="1">
    <location>
        <begin position="22"/>
        <end position="255"/>
    </location>
</feature>
<dbReference type="Pfam" id="PF00497">
    <property type="entry name" value="SBP_bac_3"/>
    <property type="match status" value="1"/>
</dbReference>
<dbReference type="InterPro" id="IPR001638">
    <property type="entry name" value="Solute-binding_3/MltF_N"/>
</dbReference>
<sequence>MSARFGLIALLLLWSSLPVRAADDVALAADRAKPTLQWCLHHLPPRHSYLPGQQPTGPMVDMMQELATASGFTLTFSPPTPSSRCLKLLEQGKTDLMMGLVFTETRNAVYLMAPFDEVRMTSFFVAPHSPQLQNQQDLRGRIVVLTKDRVYPPSFLKLLQELHMRVVWGKDLESALALLLYQQAELYAGPLHYTALELQKNPRFKTLKLNDWQLPSDPSQQSYLAMSRLSPHRDLWPVLTAELQKMVDAKKTHFY</sequence>
<dbReference type="RefSeq" id="WP_377245143.1">
    <property type="nucleotide sequence ID" value="NZ_JBHLXP010000003.1"/>
</dbReference>
<name>A0ABV6BEW4_9GAMM</name>
<dbReference type="Proteomes" id="UP001589813">
    <property type="component" value="Unassembled WGS sequence"/>
</dbReference>
<gene>
    <name evidence="3" type="ORF">ACFFJP_13950</name>
</gene>
<organism evidence="3 4">
    <name type="scientific">Rheinheimera tilapiae</name>
    <dbReference type="NCBI Taxonomy" id="875043"/>
    <lineage>
        <taxon>Bacteria</taxon>
        <taxon>Pseudomonadati</taxon>
        <taxon>Pseudomonadota</taxon>
        <taxon>Gammaproteobacteria</taxon>
        <taxon>Chromatiales</taxon>
        <taxon>Chromatiaceae</taxon>
        <taxon>Rheinheimera</taxon>
    </lineage>
</organism>
<evidence type="ECO:0000256" key="1">
    <source>
        <dbReference type="SAM" id="SignalP"/>
    </source>
</evidence>
<keyword evidence="4" id="KW-1185">Reference proteome</keyword>
<feature type="domain" description="Solute-binding protein family 3/N-terminal" evidence="2">
    <location>
        <begin position="44"/>
        <end position="145"/>
    </location>
</feature>
<dbReference type="SUPFAM" id="SSF53850">
    <property type="entry name" value="Periplasmic binding protein-like II"/>
    <property type="match status" value="1"/>
</dbReference>
<proteinExistence type="predicted"/>
<evidence type="ECO:0000313" key="3">
    <source>
        <dbReference type="EMBL" id="MFC0049395.1"/>
    </source>
</evidence>